<sequence>MNLHPKSPLLLRAILLLSTILAGDCCPAGWHREGSFCFNVVYFESQGDRLDWGDAEAACMKDGGHHLASIHTAQQQYYVYETIVQETNTGYWIGLTDADAEGAYTWIDGTDGDVFFWNTNRSPAEPDGGKGQDCVFIYKDEGGEMTDRDNAWGDDGCMTKNNYICGEPAYVLVPDVENQCIDAAQANVSLTWTGVTALKPGTIVVGSVTCIDSLDGASISLTGGDFGLGSHTITCSASFMDGTMDWSSFTFNVTALPSLTVPTVSTQTLGTGQSTVTVAWAEVTATNSDAQPITCSDSGDGTGLSVTGGDFGLGSHTVTCNVTNSDGCTAAESFTFDVTGGSNWPVIKN</sequence>
<dbReference type="EnsemblMetazoa" id="XM_038196383.1">
    <property type="protein sequence ID" value="XP_038052311.1"/>
    <property type="gene ID" value="LOC119725019"/>
</dbReference>
<accession>A0A913ZMM9</accession>
<evidence type="ECO:0000313" key="4">
    <source>
        <dbReference type="Proteomes" id="UP000887568"/>
    </source>
</evidence>
<dbReference type="InterPro" id="IPR016186">
    <property type="entry name" value="C-type_lectin-like/link_sf"/>
</dbReference>
<dbReference type="RefSeq" id="XP_038052311.1">
    <property type="nucleotide sequence ID" value="XM_038196383.1"/>
</dbReference>
<feature type="signal peptide" evidence="1">
    <location>
        <begin position="1"/>
        <end position="22"/>
    </location>
</feature>
<dbReference type="OrthoDB" id="9906043at2759"/>
<proteinExistence type="predicted"/>
<dbReference type="AlphaFoldDB" id="A0A913ZMM9"/>
<feature type="chain" id="PRO_5037472282" description="C-type lectin domain-containing protein" evidence="1">
    <location>
        <begin position="23"/>
        <end position="349"/>
    </location>
</feature>
<dbReference type="SUPFAM" id="SSF56436">
    <property type="entry name" value="C-type lectin-like"/>
    <property type="match status" value="1"/>
</dbReference>
<evidence type="ECO:0000259" key="2">
    <source>
        <dbReference type="PROSITE" id="PS50041"/>
    </source>
</evidence>
<organism evidence="3 4">
    <name type="scientific">Patiria miniata</name>
    <name type="common">Bat star</name>
    <name type="synonym">Asterina miniata</name>
    <dbReference type="NCBI Taxonomy" id="46514"/>
    <lineage>
        <taxon>Eukaryota</taxon>
        <taxon>Metazoa</taxon>
        <taxon>Echinodermata</taxon>
        <taxon>Eleutherozoa</taxon>
        <taxon>Asterozoa</taxon>
        <taxon>Asteroidea</taxon>
        <taxon>Valvatacea</taxon>
        <taxon>Valvatida</taxon>
        <taxon>Asterinidae</taxon>
        <taxon>Patiria</taxon>
    </lineage>
</organism>
<dbReference type="Pfam" id="PF00059">
    <property type="entry name" value="Lectin_C"/>
    <property type="match status" value="1"/>
</dbReference>
<evidence type="ECO:0000256" key="1">
    <source>
        <dbReference type="SAM" id="SignalP"/>
    </source>
</evidence>
<dbReference type="PANTHER" id="PTHR22803">
    <property type="entry name" value="MANNOSE, PHOSPHOLIPASE, LECTIN RECEPTOR RELATED"/>
    <property type="match status" value="1"/>
</dbReference>
<dbReference type="InterPro" id="IPR001304">
    <property type="entry name" value="C-type_lectin-like"/>
</dbReference>
<dbReference type="InterPro" id="IPR050111">
    <property type="entry name" value="C-type_lectin/snaclec_domain"/>
</dbReference>
<reference evidence="3" key="1">
    <citation type="submission" date="2022-11" db="UniProtKB">
        <authorList>
            <consortium name="EnsemblMetazoa"/>
        </authorList>
    </citation>
    <scope>IDENTIFICATION</scope>
</reference>
<dbReference type="Gene3D" id="3.10.100.10">
    <property type="entry name" value="Mannose-Binding Protein A, subunit A"/>
    <property type="match status" value="1"/>
</dbReference>
<keyword evidence="1" id="KW-0732">Signal</keyword>
<name>A0A913ZMM9_PATMI</name>
<dbReference type="InterPro" id="IPR016187">
    <property type="entry name" value="CTDL_fold"/>
</dbReference>
<dbReference type="OMA" id="GAYTWID"/>
<feature type="domain" description="C-type lectin" evidence="2">
    <location>
        <begin position="33"/>
        <end position="166"/>
    </location>
</feature>
<keyword evidence="4" id="KW-1185">Reference proteome</keyword>
<protein>
    <recommendedName>
        <fullName evidence="2">C-type lectin domain-containing protein</fullName>
    </recommendedName>
</protein>
<dbReference type="Proteomes" id="UP000887568">
    <property type="component" value="Unplaced"/>
</dbReference>
<evidence type="ECO:0000313" key="3">
    <source>
        <dbReference type="EnsemblMetazoa" id="XP_038052311.1"/>
    </source>
</evidence>
<dbReference type="GeneID" id="119725019"/>
<dbReference type="SMART" id="SM00034">
    <property type="entry name" value="CLECT"/>
    <property type="match status" value="1"/>
</dbReference>
<dbReference type="PROSITE" id="PS50041">
    <property type="entry name" value="C_TYPE_LECTIN_2"/>
    <property type="match status" value="1"/>
</dbReference>